<accession>A0A8C7EE52</accession>
<keyword evidence="2" id="KW-1185">Reference proteome</keyword>
<dbReference type="Proteomes" id="UP000694420">
    <property type="component" value="Unplaced"/>
</dbReference>
<protein>
    <submittedName>
        <fullName evidence="1">Uncharacterized protein</fullName>
    </submittedName>
</protein>
<organism evidence="1 2">
    <name type="scientific">Nothoprocta perdicaria</name>
    <name type="common">Chilean tinamou</name>
    <name type="synonym">Crypturus perdicarius</name>
    <dbReference type="NCBI Taxonomy" id="30464"/>
    <lineage>
        <taxon>Eukaryota</taxon>
        <taxon>Metazoa</taxon>
        <taxon>Chordata</taxon>
        <taxon>Craniata</taxon>
        <taxon>Vertebrata</taxon>
        <taxon>Euteleostomi</taxon>
        <taxon>Archelosauria</taxon>
        <taxon>Archosauria</taxon>
        <taxon>Dinosauria</taxon>
        <taxon>Saurischia</taxon>
        <taxon>Theropoda</taxon>
        <taxon>Coelurosauria</taxon>
        <taxon>Aves</taxon>
        <taxon>Palaeognathae</taxon>
        <taxon>Tinamiformes</taxon>
        <taxon>Tinamidae</taxon>
        <taxon>Nothoprocta</taxon>
    </lineage>
</organism>
<evidence type="ECO:0000313" key="2">
    <source>
        <dbReference type="Proteomes" id="UP000694420"/>
    </source>
</evidence>
<sequence>HFCFFWCSLQLFTTDPSIADYELLLSSPVCFLSGSRELPSNKSLFFIPSLIILCRILCWA</sequence>
<dbReference type="Ensembl" id="ENSNPET00000013593.1">
    <property type="protein sequence ID" value="ENSNPEP00000013264.1"/>
    <property type="gene ID" value="ENSNPEG00000009912.1"/>
</dbReference>
<dbReference type="AlphaFoldDB" id="A0A8C7EE52"/>
<name>A0A8C7EE52_NOTPE</name>
<reference evidence="1" key="1">
    <citation type="submission" date="2025-08" db="UniProtKB">
        <authorList>
            <consortium name="Ensembl"/>
        </authorList>
    </citation>
    <scope>IDENTIFICATION</scope>
</reference>
<proteinExistence type="predicted"/>
<reference evidence="1" key="2">
    <citation type="submission" date="2025-09" db="UniProtKB">
        <authorList>
            <consortium name="Ensembl"/>
        </authorList>
    </citation>
    <scope>IDENTIFICATION</scope>
</reference>
<evidence type="ECO:0000313" key="1">
    <source>
        <dbReference type="Ensembl" id="ENSNPEP00000013264.1"/>
    </source>
</evidence>